<sequence>MICDMNPILGLRLPVFPLETSKLVVTLTYGHLSKDLGLLILFTQYRPFRSFFSVPVGRKTS</sequence>
<proteinExistence type="predicted"/>
<evidence type="ECO:0000313" key="1">
    <source>
        <dbReference type="EMBL" id="QBZ63363.1"/>
    </source>
</evidence>
<gene>
    <name evidence="1" type="ORF">PoMZ_12261</name>
</gene>
<dbReference type="EMBL" id="CP034208">
    <property type="protein sequence ID" value="QBZ63363.1"/>
    <property type="molecule type" value="Genomic_DNA"/>
</dbReference>
<dbReference type="AlphaFoldDB" id="A0A4P7NMD0"/>
<evidence type="ECO:0000313" key="2">
    <source>
        <dbReference type="Proteomes" id="UP000294847"/>
    </source>
</evidence>
<reference evidence="1 2" key="1">
    <citation type="journal article" date="2019" name="Mol. Biol. Evol.">
        <title>Blast fungal genomes show frequent chromosomal changes, gene gains and losses, and effector gene turnover.</title>
        <authorList>
            <person name="Gomez Luciano L.B."/>
            <person name="Jason Tsai I."/>
            <person name="Chuma I."/>
            <person name="Tosa Y."/>
            <person name="Chen Y.H."/>
            <person name="Li J.Y."/>
            <person name="Li M.Y."/>
            <person name="Jade Lu M.Y."/>
            <person name="Nakayashiki H."/>
            <person name="Li W.H."/>
        </authorList>
    </citation>
    <scope>NUCLEOTIDE SEQUENCE [LARGE SCALE GENOMIC DNA]</scope>
    <source>
        <strain evidence="1">MZ5-1-6</strain>
    </source>
</reference>
<accession>A0A4P7NMD0</accession>
<protein>
    <submittedName>
        <fullName evidence="1">Uncharacterized protein</fullName>
    </submittedName>
</protein>
<organism evidence="1 2">
    <name type="scientific">Pyricularia oryzae</name>
    <name type="common">Rice blast fungus</name>
    <name type="synonym">Magnaporthe oryzae</name>
    <dbReference type="NCBI Taxonomy" id="318829"/>
    <lineage>
        <taxon>Eukaryota</taxon>
        <taxon>Fungi</taxon>
        <taxon>Dikarya</taxon>
        <taxon>Ascomycota</taxon>
        <taxon>Pezizomycotina</taxon>
        <taxon>Sordariomycetes</taxon>
        <taxon>Sordariomycetidae</taxon>
        <taxon>Magnaporthales</taxon>
        <taxon>Pyriculariaceae</taxon>
        <taxon>Pyricularia</taxon>
    </lineage>
</organism>
<name>A0A4P7NMD0_PYROR</name>
<dbReference type="Proteomes" id="UP000294847">
    <property type="component" value="Chromosome 5"/>
</dbReference>